<reference evidence="2" key="1">
    <citation type="submission" date="2021-06" db="EMBL/GenBank/DDBJ databases">
        <authorList>
            <person name="Huq M.A."/>
        </authorList>
    </citation>
    <scope>NUCLEOTIDE SEQUENCE</scope>
    <source>
        <strain evidence="2">MAH-26</strain>
    </source>
</reference>
<evidence type="ECO:0000256" key="1">
    <source>
        <dbReference type="SAM" id="SignalP"/>
    </source>
</evidence>
<dbReference type="PANTHER" id="PTHR10151:SF120">
    <property type="entry name" value="BIS(5'-ADENOSYL)-TRIPHOSPHATASE"/>
    <property type="match status" value="1"/>
</dbReference>
<keyword evidence="1" id="KW-0732">Signal</keyword>
<dbReference type="EMBL" id="JAHSPG010000016">
    <property type="protein sequence ID" value="MBV4359923.1"/>
    <property type="molecule type" value="Genomic_DNA"/>
</dbReference>
<name>A0A9E2SEI2_9BACT</name>
<feature type="signal peptide" evidence="1">
    <location>
        <begin position="1"/>
        <end position="25"/>
    </location>
</feature>
<keyword evidence="3" id="KW-1185">Reference proteome</keyword>
<comment type="caution">
    <text evidence="2">The sequence shown here is derived from an EMBL/GenBank/DDBJ whole genome shotgun (WGS) entry which is preliminary data.</text>
</comment>
<dbReference type="PANTHER" id="PTHR10151">
    <property type="entry name" value="ECTONUCLEOTIDE PYROPHOSPHATASE/PHOSPHODIESTERASE"/>
    <property type="match status" value="1"/>
</dbReference>
<gene>
    <name evidence="2" type="ORF">KTO63_22350</name>
</gene>
<sequence>MMKQTIKKIALLSFVFALISFAVRAQEARTKKAVFIIVDGIPSDVIEEMDLPNLKAISAAGGYAKAYVGGKKGTYSETPTISAVGYNTILTGTWVNKHNVWDNDIAAPNYNYHTIFRYVKEQYPNKKTAIFSTWLDNRTKLVGDNFPATGNIPVDYHFDGMENDTVNFPHDKKSDYLRRIDSAVSVQAAATIANTAPDLSWVYLEFTDDMGHAYGTGEEFHKAVKNADNEIGLVWNAIKEREQKYKEDWLIIVTTDHGRTSPKGQGHGGQSDRERSGWIVTNAKNLNAQFHAPQASIADIMPTIARHLNVNVPKDNAFEIDGTPFIGKLSFIQPVISKTGSKVNASWTPIEKKGDIKLFVAASNSFKTGGKDEYKQVKSVAVNTGNTSFDLPGDADVYKIVLQGADNTSNEWLLKNLKK</sequence>
<proteinExistence type="predicted"/>
<dbReference type="RefSeq" id="WP_217794181.1">
    <property type="nucleotide sequence ID" value="NZ_JAHSPG010000016.1"/>
</dbReference>
<feature type="chain" id="PRO_5038964547" evidence="1">
    <location>
        <begin position="26"/>
        <end position="419"/>
    </location>
</feature>
<evidence type="ECO:0000313" key="3">
    <source>
        <dbReference type="Proteomes" id="UP000812270"/>
    </source>
</evidence>
<dbReference type="InterPro" id="IPR002591">
    <property type="entry name" value="Phosphodiest/P_Trfase"/>
</dbReference>
<dbReference type="Pfam" id="PF01663">
    <property type="entry name" value="Phosphodiest"/>
    <property type="match status" value="1"/>
</dbReference>
<dbReference type="AlphaFoldDB" id="A0A9E2SEI2"/>
<dbReference type="Proteomes" id="UP000812270">
    <property type="component" value="Unassembled WGS sequence"/>
</dbReference>
<organism evidence="2 3">
    <name type="scientific">Pinibacter aurantiacus</name>
    <dbReference type="NCBI Taxonomy" id="2851599"/>
    <lineage>
        <taxon>Bacteria</taxon>
        <taxon>Pseudomonadati</taxon>
        <taxon>Bacteroidota</taxon>
        <taxon>Chitinophagia</taxon>
        <taxon>Chitinophagales</taxon>
        <taxon>Chitinophagaceae</taxon>
        <taxon>Pinibacter</taxon>
    </lineage>
</organism>
<accession>A0A9E2SEI2</accession>
<protein>
    <submittedName>
        <fullName evidence="2">Alkaline phosphatase family protein</fullName>
    </submittedName>
</protein>
<dbReference type="GO" id="GO:0016787">
    <property type="term" value="F:hydrolase activity"/>
    <property type="evidence" value="ECO:0007669"/>
    <property type="project" value="UniProtKB-ARBA"/>
</dbReference>
<evidence type="ECO:0000313" key="2">
    <source>
        <dbReference type="EMBL" id="MBV4359923.1"/>
    </source>
</evidence>